<dbReference type="Pfam" id="PF22936">
    <property type="entry name" value="Pol_BBD"/>
    <property type="match status" value="1"/>
</dbReference>
<keyword evidence="3" id="KW-1185">Reference proteome</keyword>
<dbReference type="EMBL" id="LRBV02000010">
    <property type="status" value="NOT_ANNOTATED_CDS"/>
    <property type="molecule type" value="Genomic_DNA"/>
</dbReference>
<evidence type="ECO:0000313" key="3">
    <source>
        <dbReference type="Proteomes" id="UP000594261"/>
    </source>
</evidence>
<protein>
    <recommendedName>
        <fullName evidence="1">Retrovirus-related Pol polyprotein from transposon TNT 1-94-like beta-barrel domain-containing protein</fullName>
    </recommendedName>
</protein>
<dbReference type="PANTHER" id="PTHR47592:SF31">
    <property type="entry name" value="ZINC FINGER, CCHC-TYPE-RELATED"/>
    <property type="match status" value="1"/>
</dbReference>
<evidence type="ECO:0000259" key="1">
    <source>
        <dbReference type="Pfam" id="PF22936"/>
    </source>
</evidence>
<reference evidence="2" key="2">
    <citation type="submission" date="2021-01" db="UniProtKB">
        <authorList>
            <consortium name="EnsemblPlants"/>
        </authorList>
    </citation>
    <scope>IDENTIFICATION</scope>
</reference>
<feature type="domain" description="Retrovirus-related Pol polyprotein from transposon TNT 1-94-like beta-barrel" evidence="1">
    <location>
        <begin position="90"/>
        <end position="170"/>
    </location>
</feature>
<sequence length="215" mass="24124">MAGEEGKTSGIEKFDGTDFGYWKMQIEDYLYGKKLHLPLLGKKLKKKIEEKDQNNDDEKNTAAIVFHEDVVMLSLEVQKSEHVAKNDVEWVVNSAASHHVIPTKGLFTTYKAGNFGVVKMGNFSYSKIVGIGDVCIKTNVGCMLMLKDVRHVPDLRMNVFSTLAMDRAGYSKHLGNGRWKLSKGLLVVARGRACCGMYRTHVRACKKKFNAVESF</sequence>
<dbReference type="EnsemblPlants" id="QL10p040316:mrna">
    <property type="protein sequence ID" value="QL10p040316:mrna"/>
    <property type="gene ID" value="QL10p040316"/>
</dbReference>
<dbReference type="Proteomes" id="UP000594261">
    <property type="component" value="Chromosome 10"/>
</dbReference>
<organism evidence="2 3">
    <name type="scientific">Quercus lobata</name>
    <name type="common">Valley oak</name>
    <dbReference type="NCBI Taxonomy" id="97700"/>
    <lineage>
        <taxon>Eukaryota</taxon>
        <taxon>Viridiplantae</taxon>
        <taxon>Streptophyta</taxon>
        <taxon>Embryophyta</taxon>
        <taxon>Tracheophyta</taxon>
        <taxon>Spermatophyta</taxon>
        <taxon>Magnoliopsida</taxon>
        <taxon>eudicotyledons</taxon>
        <taxon>Gunneridae</taxon>
        <taxon>Pentapetalae</taxon>
        <taxon>rosids</taxon>
        <taxon>fabids</taxon>
        <taxon>Fagales</taxon>
        <taxon>Fagaceae</taxon>
        <taxon>Quercus</taxon>
    </lineage>
</organism>
<proteinExistence type="predicted"/>
<dbReference type="OMA" id="AAIVFHE"/>
<dbReference type="Gramene" id="QL10p040316:mrna">
    <property type="protein sequence ID" value="QL10p040316:mrna"/>
    <property type="gene ID" value="QL10p040316"/>
</dbReference>
<dbReference type="InParanoid" id="A0A7N2MPZ5"/>
<reference evidence="2 3" key="1">
    <citation type="journal article" date="2016" name="G3 (Bethesda)">
        <title>First Draft Assembly and Annotation of the Genome of a California Endemic Oak Quercus lobata Nee (Fagaceae).</title>
        <authorList>
            <person name="Sork V.L."/>
            <person name="Fitz-Gibbon S.T."/>
            <person name="Puiu D."/>
            <person name="Crepeau M."/>
            <person name="Gugger P.F."/>
            <person name="Sherman R."/>
            <person name="Stevens K."/>
            <person name="Langley C.H."/>
            <person name="Pellegrini M."/>
            <person name="Salzberg S.L."/>
        </authorList>
    </citation>
    <scope>NUCLEOTIDE SEQUENCE [LARGE SCALE GENOMIC DNA]</scope>
    <source>
        <strain evidence="2 3">cv. SW786</strain>
    </source>
</reference>
<dbReference type="PANTHER" id="PTHR47592">
    <property type="entry name" value="PBF68 PROTEIN"/>
    <property type="match status" value="1"/>
</dbReference>
<accession>A0A7N2MPZ5</accession>
<dbReference type="InterPro" id="IPR054722">
    <property type="entry name" value="PolX-like_BBD"/>
</dbReference>
<dbReference type="AlphaFoldDB" id="A0A7N2MPZ5"/>
<evidence type="ECO:0000313" key="2">
    <source>
        <dbReference type="EnsemblPlants" id="QL10p040316:mrna"/>
    </source>
</evidence>
<name>A0A7N2MPZ5_QUELO</name>